<reference evidence="1" key="1">
    <citation type="submission" date="2018-05" db="EMBL/GenBank/DDBJ databases">
        <title>Draft genome of Mucuna pruriens seed.</title>
        <authorList>
            <person name="Nnadi N.E."/>
            <person name="Vos R."/>
            <person name="Hasami M.H."/>
            <person name="Devisetty U.K."/>
            <person name="Aguiy J.C."/>
        </authorList>
    </citation>
    <scope>NUCLEOTIDE SEQUENCE [LARGE SCALE GENOMIC DNA]</scope>
    <source>
        <strain evidence="1">JCA_2017</strain>
    </source>
</reference>
<sequence length="117" mass="13768">MNNNASSFAYVVESINHCHGRLEHDNIDSIKRLSNVNLLSPLKEDLISKYPICIEVKHTKTPFKLLILKIQLVEEEKKYYITFIDDHSQYTKVYLLELRMKLKLCSSIQDKDRKSIK</sequence>
<proteinExistence type="predicted"/>
<evidence type="ECO:0000313" key="2">
    <source>
        <dbReference type="Proteomes" id="UP000257109"/>
    </source>
</evidence>
<name>A0A371GLY8_MUCPR</name>
<organism evidence="1 2">
    <name type="scientific">Mucuna pruriens</name>
    <name type="common">Velvet bean</name>
    <name type="synonym">Dolichos pruriens</name>
    <dbReference type="NCBI Taxonomy" id="157652"/>
    <lineage>
        <taxon>Eukaryota</taxon>
        <taxon>Viridiplantae</taxon>
        <taxon>Streptophyta</taxon>
        <taxon>Embryophyta</taxon>
        <taxon>Tracheophyta</taxon>
        <taxon>Spermatophyta</taxon>
        <taxon>Magnoliopsida</taxon>
        <taxon>eudicotyledons</taxon>
        <taxon>Gunneridae</taxon>
        <taxon>Pentapetalae</taxon>
        <taxon>rosids</taxon>
        <taxon>fabids</taxon>
        <taxon>Fabales</taxon>
        <taxon>Fabaceae</taxon>
        <taxon>Papilionoideae</taxon>
        <taxon>50 kb inversion clade</taxon>
        <taxon>NPAAA clade</taxon>
        <taxon>indigoferoid/millettioid clade</taxon>
        <taxon>Phaseoleae</taxon>
        <taxon>Mucuna</taxon>
    </lineage>
</organism>
<evidence type="ECO:0000313" key="1">
    <source>
        <dbReference type="EMBL" id="RDX91568.1"/>
    </source>
</evidence>
<gene>
    <name evidence="1" type="ORF">CR513_26438</name>
</gene>
<comment type="caution">
    <text evidence="1">The sequence shown here is derived from an EMBL/GenBank/DDBJ whole genome shotgun (WGS) entry which is preliminary data.</text>
</comment>
<dbReference type="AlphaFoldDB" id="A0A371GLY8"/>
<accession>A0A371GLY8</accession>
<protein>
    <submittedName>
        <fullName evidence="1">Uncharacterized protein</fullName>
    </submittedName>
</protein>
<dbReference type="Proteomes" id="UP000257109">
    <property type="component" value="Unassembled WGS sequence"/>
</dbReference>
<feature type="non-terminal residue" evidence="1">
    <location>
        <position position="1"/>
    </location>
</feature>
<keyword evidence="2" id="KW-1185">Reference proteome</keyword>
<dbReference type="EMBL" id="QJKJ01005084">
    <property type="protein sequence ID" value="RDX91568.1"/>
    <property type="molecule type" value="Genomic_DNA"/>
</dbReference>